<dbReference type="EC" id="2.1.1.61" evidence="1"/>
<sequence length="553" mass="61555">MHMSHAPVRVAVALSGGVDSAVSALFLRRCVKAWRDVEALWDSPRPLLFREVREALEKQWSWADFTAHGRDTLERISAHDPASPVHYHPLYMRNWEETSESTGGSRWCTAAQQDYYDATDVARLVGILSREQVLKLYDCSSCYMRTCFEPMLDAYAQGITLNVDVLCNAEVKFRALFDILHASGVAQYIATGHYARTVALPWGECDSMGFHPSASSSRGSEQPMLPPTACRVVARPFTSGYDLNDQTLFLSRLTQEQISRALFPLGHVFQSKKDVRAIAALFGLGRIGRRKTSTGLCFVGECYGRKGGNVCSFSSFLEEYIAPNQAVTERLLATGSETLFLDAENEKKICPSSLQLPKGYKWPKHCIFPAYYFTLGQRLAVKGCTGSTKQYYVQRKLPFSLKSNEGENDNCRTKYLRAVWLVNRWDHPLLHSFVAQVHDVFVPLQPACLMLLLSVDGNNSEEKCDMRLHCYCCSRHQDPLYAAVLCFALGNLRAVSGGLCICKASVLFAMPVRALTSGQALVAYRPLADVHGASSLPLPPPSAWFVVASGWIT</sequence>
<dbReference type="GO" id="GO:0002143">
    <property type="term" value="P:tRNA wobble position uridine thiolation"/>
    <property type="evidence" value="ECO:0007669"/>
    <property type="project" value="TreeGrafter"/>
</dbReference>
<gene>
    <name evidence="1" type="ORF">TVY486_0801220</name>
</gene>
<dbReference type="Pfam" id="PF03054">
    <property type="entry name" value="tRNA_Me_trans"/>
    <property type="match status" value="1"/>
</dbReference>
<dbReference type="Gene3D" id="3.40.50.620">
    <property type="entry name" value="HUPs"/>
    <property type="match status" value="1"/>
</dbReference>
<dbReference type="PANTHER" id="PTHR11933">
    <property type="entry name" value="TRNA 5-METHYLAMINOMETHYL-2-THIOURIDYLATE -METHYLTRANSFERASE"/>
    <property type="match status" value="1"/>
</dbReference>
<name>G0U0B6_TRYVY</name>
<dbReference type="EMBL" id="HE573024">
    <property type="protein sequence ID" value="CCC49514.1"/>
    <property type="molecule type" value="Genomic_DNA"/>
</dbReference>
<dbReference type="SUPFAM" id="SSF52402">
    <property type="entry name" value="Adenine nucleotide alpha hydrolases-like"/>
    <property type="match status" value="1"/>
</dbReference>
<keyword evidence="1" id="KW-0489">Methyltransferase</keyword>
<evidence type="ECO:0000313" key="1">
    <source>
        <dbReference type="EMBL" id="CCC49514.1"/>
    </source>
</evidence>
<dbReference type="InterPro" id="IPR014729">
    <property type="entry name" value="Rossmann-like_a/b/a_fold"/>
</dbReference>
<organism evidence="1">
    <name type="scientific">Trypanosoma vivax (strain Y486)</name>
    <dbReference type="NCBI Taxonomy" id="1055687"/>
    <lineage>
        <taxon>Eukaryota</taxon>
        <taxon>Discoba</taxon>
        <taxon>Euglenozoa</taxon>
        <taxon>Kinetoplastea</taxon>
        <taxon>Metakinetoplastina</taxon>
        <taxon>Trypanosomatida</taxon>
        <taxon>Trypanosomatidae</taxon>
        <taxon>Trypanosoma</taxon>
        <taxon>Duttonella</taxon>
    </lineage>
</organism>
<dbReference type="PANTHER" id="PTHR11933:SF5">
    <property type="entry name" value="MITOCHONDRIAL TRNA-SPECIFIC 2-THIOURIDYLASE 1"/>
    <property type="match status" value="1"/>
</dbReference>
<accession>G0U0B6</accession>
<reference evidence="1" key="1">
    <citation type="journal article" date="2012" name="Proc. Natl. Acad. Sci. U.S.A.">
        <title>Antigenic diversity is generated by distinct evolutionary mechanisms in African trypanosome species.</title>
        <authorList>
            <person name="Jackson A.P."/>
            <person name="Berry A."/>
            <person name="Aslett M."/>
            <person name="Allison H.C."/>
            <person name="Burton P."/>
            <person name="Vavrova-Anderson J."/>
            <person name="Brown R."/>
            <person name="Browne H."/>
            <person name="Corton N."/>
            <person name="Hauser H."/>
            <person name="Gamble J."/>
            <person name="Gilderthorp R."/>
            <person name="Marcello L."/>
            <person name="McQuillan J."/>
            <person name="Otto T.D."/>
            <person name="Quail M.A."/>
            <person name="Sanders M.J."/>
            <person name="van Tonder A."/>
            <person name="Ginger M.L."/>
            <person name="Field M.C."/>
            <person name="Barry J.D."/>
            <person name="Hertz-Fowler C."/>
            <person name="Berriman M."/>
        </authorList>
    </citation>
    <scope>NUCLEOTIDE SEQUENCE</scope>
    <source>
        <strain evidence="1">Y486</strain>
    </source>
</reference>
<proteinExistence type="predicted"/>
<dbReference type="GO" id="GO:0004808">
    <property type="term" value="F:tRNA (5-methylaminomethyl-2-thiouridylate)(34)-methyltransferase activity"/>
    <property type="evidence" value="ECO:0007669"/>
    <property type="project" value="UniProtKB-EC"/>
</dbReference>
<dbReference type="GO" id="GO:0032259">
    <property type="term" value="P:methylation"/>
    <property type="evidence" value="ECO:0007669"/>
    <property type="project" value="UniProtKB-KW"/>
</dbReference>
<dbReference type="OMA" id="FTCKADV"/>
<keyword evidence="1" id="KW-0808">Transferase</keyword>
<dbReference type="VEuPathDB" id="TriTrypDB:TvY486_0801220"/>
<dbReference type="AlphaFoldDB" id="G0U0B6"/>
<protein>
    <submittedName>
        <fullName evidence="1">Putative tRNA-methyl transferase</fullName>
        <ecNumber evidence="1">2.1.1.61</ecNumber>
    </submittedName>
</protein>